<feature type="region of interest" description="Disordered" evidence="1">
    <location>
        <begin position="1"/>
        <end position="22"/>
    </location>
</feature>
<keyword evidence="3" id="KW-1185">Reference proteome</keyword>
<feature type="compositionally biased region" description="Polar residues" evidence="1">
    <location>
        <begin position="51"/>
        <end position="64"/>
    </location>
</feature>
<protein>
    <recommendedName>
        <fullName evidence="4">BZIP domain-containing protein</fullName>
    </recommendedName>
</protein>
<feature type="compositionally biased region" description="Basic and acidic residues" evidence="1">
    <location>
        <begin position="188"/>
        <end position="199"/>
    </location>
</feature>
<comment type="caution">
    <text evidence="2">The sequence shown here is derived from an EMBL/GenBank/DDBJ whole genome shotgun (WGS) entry which is preliminary data.</text>
</comment>
<feature type="compositionally biased region" description="Polar residues" evidence="1">
    <location>
        <begin position="84"/>
        <end position="99"/>
    </location>
</feature>
<dbReference type="AlphaFoldDB" id="A0A9N8HD43"/>
<proteinExistence type="predicted"/>
<evidence type="ECO:0000256" key="1">
    <source>
        <dbReference type="SAM" id="MobiDB-lite"/>
    </source>
</evidence>
<evidence type="ECO:0000313" key="3">
    <source>
        <dbReference type="Proteomes" id="UP001153069"/>
    </source>
</evidence>
<gene>
    <name evidence="2" type="ORF">SEMRO_442_G143820.3</name>
</gene>
<feature type="compositionally biased region" description="Polar residues" evidence="1">
    <location>
        <begin position="219"/>
        <end position="232"/>
    </location>
</feature>
<feature type="region of interest" description="Disordered" evidence="1">
    <location>
        <begin position="168"/>
        <end position="236"/>
    </location>
</feature>
<reference evidence="2" key="1">
    <citation type="submission" date="2020-06" db="EMBL/GenBank/DDBJ databases">
        <authorList>
            <consortium name="Plant Systems Biology data submission"/>
        </authorList>
    </citation>
    <scope>NUCLEOTIDE SEQUENCE</scope>
    <source>
        <strain evidence="2">D6</strain>
    </source>
</reference>
<feature type="compositionally biased region" description="Basic residues" evidence="1">
    <location>
        <begin position="200"/>
        <end position="210"/>
    </location>
</feature>
<sequence>MSLGGVAADGNGNPRPSSSAAELTPSFVKAPIATSTIRALLAPPSMSFMASLQQVKSTSGQSKQPRPKPQGVTSSSAGVGGSSLQATVNRGTPQSTSAAGTYIPPSMPTIPTMAPPMPTAPTAPMPAPQPVKSLVPKLVPVGTATPQPAPVLSAGTFQANFDHPGMNLSKFSDSAKRSDSRLANAQQLREERVDSAARNRDRKRSAKIARARQLDAKRSQQQQQEAALNSDHTSFDEKLDGVVNEINQDFETLKAELANNEEEADFGGGFTQMED</sequence>
<evidence type="ECO:0000313" key="2">
    <source>
        <dbReference type="EMBL" id="CAB9510563.1"/>
    </source>
</evidence>
<accession>A0A9N8HD43</accession>
<organism evidence="2 3">
    <name type="scientific">Seminavis robusta</name>
    <dbReference type="NCBI Taxonomy" id="568900"/>
    <lineage>
        <taxon>Eukaryota</taxon>
        <taxon>Sar</taxon>
        <taxon>Stramenopiles</taxon>
        <taxon>Ochrophyta</taxon>
        <taxon>Bacillariophyta</taxon>
        <taxon>Bacillariophyceae</taxon>
        <taxon>Bacillariophycidae</taxon>
        <taxon>Naviculales</taxon>
        <taxon>Naviculaceae</taxon>
        <taxon>Seminavis</taxon>
    </lineage>
</organism>
<dbReference type="EMBL" id="CAICTM010000441">
    <property type="protein sequence ID" value="CAB9510563.1"/>
    <property type="molecule type" value="Genomic_DNA"/>
</dbReference>
<dbReference type="Proteomes" id="UP001153069">
    <property type="component" value="Unassembled WGS sequence"/>
</dbReference>
<evidence type="ECO:0008006" key="4">
    <source>
        <dbReference type="Google" id="ProtNLM"/>
    </source>
</evidence>
<feature type="compositionally biased region" description="Pro residues" evidence="1">
    <location>
        <begin position="105"/>
        <end position="128"/>
    </location>
</feature>
<name>A0A9N8HD43_9STRA</name>
<feature type="region of interest" description="Disordered" evidence="1">
    <location>
        <begin position="51"/>
        <end position="128"/>
    </location>
</feature>